<evidence type="ECO:0000256" key="1">
    <source>
        <dbReference type="ARBA" id="ARBA00022723"/>
    </source>
</evidence>
<dbReference type="InterPro" id="IPR050248">
    <property type="entry name" value="Polysacc_deacetylase_ArnD"/>
</dbReference>
<dbReference type="Proteomes" id="UP000322530">
    <property type="component" value="Unassembled WGS sequence"/>
</dbReference>
<reference evidence="5 6" key="1">
    <citation type="submission" date="2019-01" db="EMBL/GenBank/DDBJ databases">
        <title>Draft genome sequence of Dictyobacter sp. Uno17.</title>
        <authorList>
            <person name="Wang C.M."/>
            <person name="Zheng Y."/>
            <person name="Sakai Y."/>
            <person name="Abe K."/>
            <person name="Yokota A."/>
            <person name="Yabe S."/>
        </authorList>
    </citation>
    <scope>NUCLEOTIDE SEQUENCE [LARGE SCALE GENOMIC DNA]</scope>
    <source>
        <strain evidence="5 6">Uno17</strain>
    </source>
</reference>
<dbReference type="InterPro" id="IPR002509">
    <property type="entry name" value="NODB_dom"/>
</dbReference>
<dbReference type="GO" id="GO:0016020">
    <property type="term" value="C:membrane"/>
    <property type="evidence" value="ECO:0007669"/>
    <property type="project" value="TreeGrafter"/>
</dbReference>
<accession>A0A5A5T6T2</accession>
<evidence type="ECO:0000313" key="5">
    <source>
        <dbReference type="EMBL" id="GCF07191.1"/>
    </source>
</evidence>
<name>A0A5A5T6T2_9CHLR</name>
<feature type="transmembrane region" description="Helical" evidence="3">
    <location>
        <begin position="34"/>
        <end position="53"/>
    </location>
</feature>
<dbReference type="CDD" id="cd10917">
    <property type="entry name" value="CE4_NodB_like_6s_7s"/>
    <property type="match status" value="1"/>
</dbReference>
<dbReference type="AlphaFoldDB" id="A0A5A5T6T2"/>
<keyword evidence="1" id="KW-0479">Metal-binding</keyword>
<evidence type="ECO:0000313" key="6">
    <source>
        <dbReference type="Proteomes" id="UP000322530"/>
    </source>
</evidence>
<dbReference type="PROSITE" id="PS51677">
    <property type="entry name" value="NODB"/>
    <property type="match status" value="1"/>
</dbReference>
<proteinExistence type="predicted"/>
<keyword evidence="3" id="KW-0472">Membrane</keyword>
<gene>
    <name evidence="5" type="ORF">KDI_07550</name>
</gene>
<dbReference type="InterPro" id="IPR011330">
    <property type="entry name" value="Glyco_hydro/deAcase_b/a-brl"/>
</dbReference>
<protein>
    <recommendedName>
        <fullName evidence="4">NodB homology domain-containing protein</fullName>
    </recommendedName>
</protein>
<dbReference type="Pfam" id="PF01522">
    <property type="entry name" value="Polysacc_deac_1"/>
    <property type="match status" value="1"/>
</dbReference>
<keyword evidence="3" id="KW-1133">Transmembrane helix</keyword>
<feature type="domain" description="NodB homology" evidence="4">
    <location>
        <begin position="84"/>
        <end position="264"/>
    </location>
</feature>
<keyword evidence="3" id="KW-0812">Transmembrane</keyword>
<dbReference type="EMBL" id="BIXY01000007">
    <property type="protein sequence ID" value="GCF07191.1"/>
    <property type="molecule type" value="Genomic_DNA"/>
</dbReference>
<dbReference type="PANTHER" id="PTHR10587:SF133">
    <property type="entry name" value="CHITIN DEACETYLASE 1-RELATED"/>
    <property type="match status" value="1"/>
</dbReference>
<evidence type="ECO:0000256" key="2">
    <source>
        <dbReference type="ARBA" id="ARBA00022801"/>
    </source>
</evidence>
<dbReference type="Gene3D" id="3.20.20.370">
    <property type="entry name" value="Glycoside hydrolase/deacetylase"/>
    <property type="match status" value="1"/>
</dbReference>
<dbReference type="GO" id="GO:0016810">
    <property type="term" value="F:hydrolase activity, acting on carbon-nitrogen (but not peptide) bonds"/>
    <property type="evidence" value="ECO:0007669"/>
    <property type="project" value="InterPro"/>
</dbReference>
<organism evidence="5 6">
    <name type="scientific">Dictyobacter arantiisoli</name>
    <dbReference type="NCBI Taxonomy" id="2014874"/>
    <lineage>
        <taxon>Bacteria</taxon>
        <taxon>Bacillati</taxon>
        <taxon>Chloroflexota</taxon>
        <taxon>Ktedonobacteria</taxon>
        <taxon>Ktedonobacterales</taxon>
        <taxon>Dictyobacteraceae</taxon>
        <taxon>Dictyobacter</taxon>
    </lineage>
</organism>
<keyword evidence="6" id="KW-1185">Reference proteome</keyword>
<sequence>MLQFRPVISKLAFTYVIFSWIVRNMRTFQSTKIALTCALIFILSLMGVLLQPLQGVHAAAKAGTPAPTTPAQARVIGQGRSDLPKIALTFDDGPNPTYTPQVLSILAQHHVHATFFAIGNQVQSNPNLVKQAIGDGNVVEDHTWDHPDLTKLTPAAISKEVTSAADAVQKATGQRPGLLRPPYGSVNATVRAQVAALNMTMVIWNVDTVDWSRPGVASIENTALNNAHNGSIILMHDGGGDRSQTVAALPHIITTLQQRGYQLVTVPDLLHDMNIPA</sequence>
<dbReference type="GO" id="GO:0005975">
    <property type="term" value="P:carbohydrate metabolic process"/>
    <property type="evidence" value="ECO:0007669"/>
    <property type="project" value="InterPro"/>
</dbReference>
<evidence type="ECO:0000259" key="4">
    <source>
        <dbReference type="PROSITE" id="PS51677"/>
    </source>
</evidence>
<dbReference type="PANTHER" id="PTHR10587">
    <property type="entry name" value="GLYCOSYL TRANSFERASE-RELATED"/>
    <property type="match status" value="1"/>
</dbReference>
<dbReference type="GO" id="GO:0046872">
    <property type="term" value="F:metal ion binding"/>
    <property type="evidence" value="ECO:0007669"/>
    <property type="project" value="UniProtKB-KW"/>
</dbReference>
<dbReference type="SUPFAM" id="SSF88713">
    <property type="entry name" value="Glycoside hydrolase/deacetylase"/>
    <property type="match status" value="1"/>
</dbReference>
<comment type="caution">
    <text evidence="5">The sequence shown here is derived from an EMBL/GenBank/DDBJ whole genome shotgun (WGS) entry which is preliminary data.</text>
</comment>
<keyword evidence="2" id="KW-0378">Hydrolase</keyword>
<evidence type="ECO:0000256" key="3">
    <source>
        <dbReference type="SAM" id="Phobius"/>
    </source>
</evidence>